<protein>
    <submittedName>
        <fullName evidence="1">Uncharacterized protein</fullName>
    </submittedName>
</protein>
<reference evidence="1 2" key="1">
    <citation type="submission" date="2018-10" db="EMBL/GenBank/DDBJ databases">
        <authorList>
            <person name="Ekblom R."/>
            <person name="Jareborg N."/>
        </authorList>
    </citation>
    <scope>NUCLEOTIDE SEQUENCE [LARGE SCALE GENOMIC DNA]</scope>
    <source>
        <tissue evidence="1">Muscle</tissue>
    </source>
</reference>
<organism evidence="1 2">
    <name type="scientific">Gulo gulo</name>
    <name type="common">Wolverine</name>
    <name type="synonym">Gluton</name>
    <dbReference type="NCBI Taxonomy" id="48420"/>
    <lineage>
        <taxon>Eukaryota</taxon>
        <taxon>Metazoa</taxon>
        <taxon>Chordata</taxon>
        <taxon>Craniata</taxon>
        <taxon>Vertebrata</taxon>
        <taxon>Euteleostomi</taxon>
        <taxon>Mammalia</taxon>
        <taxon>Eutheria</taxon>
        <taxon>Laurasiatheria</taxon>
        <taxon>Carnivora</taxon>
        <taxon>Caniformia</taxon>
        <taxon>Musteloidea</taxon>
        <taxon>Mustelidae</taxon>
        <taxon>Guloninae</taxon>
        <taxon>Gulo</taxon>
    </lineage>
</organism>
<evidence type="ECO:0000313" key="2">
    <source>
        <dbReference type="Proteomes" id="UP000269945"/>
    </source>
</evidence>
<evidence type="ECO:0000313" key="1">
    <source>
        <dbReference type="EMBL" id="VCX43359.1"/>
    </source>
</evidence>
<dbReference type="Proteomes" id="UP000269945">
    <property type="component" value="Unassembled WGS sequence"/>
</dbReference>
<keyword evidence="2" id="KW-1185">Reference proteome</keyword>
<feature type="non-terminal residue" evidence="1">
    <location>
        <position position="1"/>
    </location>
</feature>
<dbReference type="EMBL" id="CYRY02047365">
    <property type="protein sequence ID" value="VCX43359.1"/>
    <property type="molecule type" value="Genomic_DNA"/>
</dbReference>
<gene>
    <name evidence="1" type="ORF">BN2614_LOCUS1</name>
</gene>
<comment type="caution">
    <text evidence="1">The sequence shown here is derived from an EMBL/GenBank/DDBJ whole genome shotgun (WGS) entry which is preliminary data.</text>
</comment>
<accession>A0A9X9QBB1</accession>
<sequence>PLPTRSPSFSFPPYPLSPVSFHRHPLSLSPSPYPFVNSTPTSVHLHAPHQPPPSSPSLLFLFFLSRTGLRGGGHPLPWFRGSTRECRGVVEADGQFCRVGLREKLPWAE</sequence>
<proteinExistence type="predicted"/>
<dbReference type="AlphaFoldDB" id="A0A9X9QBB1"/>
<name>A0A9X9QBB1_GULGU</name>